<dbReference type="EMBL" id="CP137305">
    <property type="protein sequence ID" value="WQF75190.1"/>
    <property type="molecule type" value="Genomic_DNA"/>
</dbReference>
<evidence type="ECO:0000313" key="2">
    <source>
        <dbReference type="EMBL" id="WQF75190.1"/>
    </source>
</evidence>
<organism evidence="2 3">
    <name type="scientific">Colletotrichum destructivum</name>
    <dbReference type="NCBI Taxonomy" id="34406"/>
    <lineage>
        <taxon>Eukaryota</taxon>
        <taxon>Fungi</taxon>
        <taxon>Dikarya</taxon>
        <taxon>Ascomycota</taxon>
        <taxon>Pezizomycotina</taxon>
        <taxon>Sordariomycetes</taxon>
        <taxon>Hypocreomycetidae</taxon>
        <taxon>Glomerellales</taxon>
        <taxon>Glomerellaceae</taxon>
        <taxon>Colletotrichum</taxon>
        <taxon>Colletotrichum destructivum species complex</taxon>
    </lineage>
</organism>
<evidence type="ECO:0000256" key="1">
    <source>
        <dbReference type="SAM" id="MobiDB-lite"/>
    </source>
</evidence>
<sequence length="199" mass="22845">MMEGRDCPQPQDAHITPSAQPRLRHLPSQRALGSWHTTPPPLLKCNRASEIQPAKFEDPVPLEHTRKVGKTGQGGVCWFVVTWFNQNPGWTLRVDPSSPLLHQDVYNLQYLIHLLAVRPVSQFQLQATTQQQAFLLTYATISLTRTHIRIYLQTPNATMPFFYSKPIGGRNFGTSVHADRHGVRRGPWRFRIGRFHCFR</sequence>
<keyword evidence="3" id="KW-1185">Reference proteome</keyword>
<dbReference type="GeneID" id="87936707"/>
<dbReference type="RefSeq" id="XP_062772414.1">
    <property type="nucleotide sequence ID" value="XM_062916363.1"/>
</dbReference>
<dbReference type="Proteomes" id="UP001322277">
    <property type="component" value="Chromosome 1"/>
</dbReference>
<dbReference type="AlphaFoldDB" id="A0AAX4HVT0"/>
<name>A0AAX4HVT0_9PEZI</name>
<feature type="region of interest" description="Disordered" evidence="1">
    <location>
        <begin position="1"/>
        <end position="23"/>
    </location>
</feature>
<dbReference type="KEGG" id="cdet:87936707"/>
<accession>A0AAX4HVT0</accession>
<reference evidence="3" key="1">
    <citation type="journal article" date="2023" name="bioRxiv">
        <title>Complete genome of the Medicago anthracnose fungus, Colletotrichum destructivum, reveals a mini-chromosome-like region within a core chromosome.</title>
        <authorList>
            <person name="Lapalu N."/>
            <person name="Simon A."/>
            <person name="Lu A."/>
            <person name="Plaumann P.-L."/>
            <person name="Amselem J."/>
            <person name="Pigne S."/>
            <person name="Auger A."/>
            <person name="Koch C."/>
            <person name="Dallery J.-F."/>
            <person name="O'Connell R.J."/>
        </authorList>
    </citation>
    <scope>NUCLEOTIDE SEQUENCE [LARGE SCALE GENOMIC DNA]</scope>
    <source>
        <strain evidence="3">CBS 520.97</strain>
    </source>
</reference>
<protein>
    <submittedName>
        <fullName evidence="2">Uncharacterized protein</fullName>
    </submittedName>
</protein>
<gene>
    <name evidence="2" type="ORF">CDEST_00204</name>
</gene>
<proteinExistence type="predicted"/>
<evidence type="ECO:0000313" key="3">
    <source>
        <dbReference type="Proteomes" id="UP001322277"/>
    </source>
</evidence>